<protein>
    <recommendedName>
        <fullName evidence="2">Reverse transcriptase domain-containing protein</fullName>
    </recommendedName>
</protein>
<proteinExistence type="predicted"/>
<dbReference type="PANTHER" id="PTHR35046">
    <property type="entry name" value="ZINC KNUCKLE (CCHC-TYPE) FAMILY PROTEIN"/>
    <property type="match status" value="1"/>
</dbReference>
<dbReference type="Pfam" id="PF00078">
    <property type="entry name" value="RVT_1"/>
    <property type="match status" value="1"/>
</dbReference>
<feature type="region of interest" description="Disordered" evidence="1">
    <location>
        <begin position="305"/>
        <end position="333"/>
    </location>
</feature>
<sequence>MDGGGGRGMYDSGGGGYCKIKRKEEEDYPGRSNHPDKFQPSVYKATGEQLSVFDIFCKPPMRKMKSPSTMSADEQIATPSDFAAKVAALSDDMKIVLDWIKTQSAAPSTMPVEKSNDDNSDDDGSIAPSVAEGRLKPFKVEAKIEIPNYDGIVDIEKLDAWIDQLETYFDLYNYSNAEKLTFAKLKLDYTTDFRREALALGISLDDPQVIHKYTTGLQERINDELRLFGVRDIPSVSQTVMMIERKNKLSRGEKPSRESAEDLKKFKKKGSKKKGFSDPDLYCDHCKVTGHVKDQCWKLYPEMRPKKKDDHGKHTTTTATTTTTTSTRSTSDAPTLIGRIDQADTSLSLMVMPKETSLCSSNPTDKREELFTFRVQVKNEVINAIIDPSSQKNLISENLVQRLGLSTTPHPHPYPLGWINSNIEMKIDGQCKVKFVVTGVYIDELLCELPLWLPVMLVPKKYGGWRMCIDYRTLNKITIKNRYPLPRIDDLLDQLKHALYFTKLDLKSGYHQVRIREDDT</sequence>
<name>A0A6V7NGX2_ANACO</name>
<reference evidence="3" key="1">
    <citation type="submission" date="2020-07" db="EMBL/GenBank/DDBJ databases">
        <authorList>
            <person name="Lin J."/>
        </authorList>
    </citation>
    <scope>NUCLEOTIDE SEQUENCE</scope>
</reference>
<dbReference type="InterPro" id="IPR043502">
    <property type="entry name" value="DNA/RNA_pol_sf"/>
</dbReference>
<dbReference type="PANTHER" id="PTHR35046:SF18">
    <property type="entry name" value="RNA-DIRECTED DNA POLYMERASE"/>
    <property type="match status" value="1"/>
</dbReference>
<feature type="region of interest" description="Disordered" evidence="1">
    <location>
        <begin position="21"/>
        <end position="43"/>
    </location>
</feature>
<dbReference type="InterPro" id="IPR043128">
    <property type="entry name" value="Rev_trsase/Diguanyl_cyclase"/>
</dbReference>
<dbReference type="Gene3D" id="3.10.10.10">
    <property type="entry name" value="HIV Type 1 Reverse Transcriptase, subunit A, domain 1"/>
    <property type="match status" value="1"/>
</dbReference>
<feature type="compositionally biased region" description="Low complexity" evidence="1">
    <location>
        <begin position="315"/>
        <end position="331"/>
    </location>
</feature>
<accession>A0A6V7NGX2</accession>
<feature type="compositionally biased region" description="Basic and acidic residues" evidence="1">
    <location>
        <begin position="22"/>
        <end position="37"/>
    </location>
</feature>
<dbReference type="CDD" id="cd01647">
    <property type="entry name" value="RT_LTR"/>
    <property type="match status" value="1"/>
</dbReference>
<evidence type="ECO:0000313" key="3">
    <source>
        <dbReference type="EMBL" id="CAD1817817.1"/>
    </source>
</evidence>
<dbReference type="Gene3D" id="3.30.70.270">
    <property type="match status" value="1"/>
</dbReference>
<feature type="region of interest" description="Disordered" evidence="1">
    <location>
        <begin position="107"/>
        <end position="129"/>
    </location>
</feature>
<gene>
    <name evidence="3" type="ORF">CB5_LOCUS1028</name>
</gene>
<dbReference type="EMBL" id="LR862138">
    <property type="protein sequence ID" value="CAD1817817.1"/>
    <property type="molecule type" value="Genomic_DNA"/>
</dbReference>
<dbReference type="SUPFAM" id="SSF56672">
    <property type="entry name" value="DNA/RNA polymerases"/>
    <property type="match status" value="1"/>
</dbReference>
<feature type="domain" description="Reverse transcriptase" evidence="2">
    <location>
        <begin position="458"/>
        <end position="519"/>
    </location>
</feature>
<evidence type="ECO:0000259" key="2">
    <source>
        <dbReference type="Pfam" id="PF00078"/>
    </source>
</evidence>
<dbReference type="InterPro" id="IPR000477">
    <property type="entry name" value="RT_dom"/>
</dbReference>
<evidence type="ECO:0000256" key="1">
    <source>
        <dbReference type="SAM" id="MobiDB-lite"/>
    </source>
</evidence>
<organism evidence="3">
    <name type="scientific">Ananas comosus var. bracteatus</name>
    <name type="common">red pineapple</name>
    <dbReference type="NCBI Taxonomy" id="296719"/>
    <lineage>
        <taxon>Eukaryota</taxon>
        <taxon>Viridiplantae</taxon>
        <taxon>Streptophyta</taxon>
        <taxon>Embryophyta</taxon>
        <taxon>Tracheophyta</taxon>
        <taxon>Spermatophyta</taxon>
        <taxon>Magnoliopsida</taxon>
        <taxon>Liliopsida</taxon>
        <taxon>Poales</taxon>
        <taxon>Bromeliaceae</taxon>
        <taxon>Bromelioideae</taxon>
        <taxon>Ananas</taxon>
    </lineage>
</organism>
<feature type="compositionally biased region" description="Basic residues" evidence="1">
    <location>
        <begin position="265"/>
        <end position="274"/>
    </location>
</feature>
<feature type="region of interest" description="Disordered" evidence="1">
    <location>
        <begin position="246"/>
        <end position="276"/>
    </location>
</feature>
<dbReference type="CDD" id="cd00303">
    <property type="entry name" value="retropepsin_like"/>
    <property type="match status" value="1"/>
</dbReference>
<feature type="compositionally biased region" description="Basic and acidic residues" evidence="1">
    <location>
        <begin position="246"/>
        <end position="264"/>
    </location>
</feature>
<dbReference type="AlphaFoldDB" id="A0A6V7NGX2"/>